<protein>
    <submittedName>
        <fullName evidence="3">Uncharacterized protein</fullName>
    </submittedName>
</protein>
<name>A0ABQ7FHS4_9ACTN</name>
<sequence length="66" mass="6917">MRTIIRTAYSIALTGLVLSALAVVTTDGIDWPQQQVVSASTPGDPGIDWPQAQADGEPGNPGIDWP</sequence>
<dbReference type="RefSeq" id="WP_098755303.1">
    <property type="nucleotide sequence ID" value="NZ_WHPN01000283.1"/>
</dbReference>
<dbReference type="EMBL" id="WHPN01000283">
    <property type="protein sequence ID" value="KAF4408205.1"/>
    <property type="molecule type" value="Genomic_DNA"/>
</dbReference>
<feature type="signal peptide" evidence="2">
    <location>
        <begin position="1"/>
        <end position="22"/>
    </location>
</feature>
<comment type="caution">
    <text evidence="3">The sequence shown here is derived from an EMBL/GenBank/DDBJ whole genome shotgun (WGS) entry which is preliminary data.</text>
</comment>
<evidence type="ECO:0000256" key="1">
    <source>
        <dbReference type="SAM" id="MobiDB-lite"/>
    </source>
</evidence>
<reference evidence="3 4" key="1">
    <citation type="submission" date="2019-10" db="EMBL/GenBank/DDBJ databases">
        <title>Streptomyces tenebrisbrunneis sp.nov., an endogenous actinomycete isolated from of Lycium ruthenicum.</title>
        <authorList>
            <person name="Ma L."/>
        </authorList>
    </citation>
    <scope>NUCLEOTIDE SEQUENCE [LARGE SCALE GENOMIC DNA]</scope>
    <source>
        <strain evidence="3 4">TRM 66187</strain>
    </source>
</reference>
<accession>A0ABQ7FHS4</accession>
<gene>
    <name evidence="3" type="ORF">GCU69_15280</name>
</gene>
<evidence type="ECO:0000313" key="3">
    <source>
        <dbReference type="EMBL" id="KAF4408205.1"/>
    </source>
</evidence>
<keyword evidence="4" id="KW-1185">Reference proteome</keyword>
<proteinExistence type="predicted"/>
<feature type="region of interest" description="Disordered" evidence="1">
    <location>
        <begin position="36"/>
        <end position="66"/>
    </location>
</feature>
<dbReference type="Proteomes" id="UP000621266">
    <property type="component" value="Unassembled WGS sequence"/>
</dbReference>
<evidence type="ECO:0000313" key="4">
    <source>
        <dbReference type="Proteomes" id="UP000621266"/>
    </source>
</evidence>
<keyword evidence="2" id="KW-0732">Signal</keyword>
<organism evidence="3 4">
    <name type="scientific">Streptomyces lycii</name>
    <dbReference type="NCBI Taxonomy" id="2654337"/>
    <lineage>
        <taxon>Bacteria</taxon>
        <taxon>Bacillati</taxon>
        <taxon>Actinomycetota</taxon>
        <taxon>Actinomycetes</taxon>
        <taxon>Kitasatosporales</taxon>
        <taxon>Streptomycetaceae</taxon>
        <taxon>Streptomyces</taxon>
    </lineage>
</organism>
<feature type="chain" id="PRO_5046616952" evidence="2">
    <location>
        <begin position="23"/>
        <end position="66"/>
    </location>
</feature>
<evidence type="ECO:0000256" key="2">
    <source>
        <dbReference type="SAM" id="SignalP"/>
    </source>
</evidence>